<dbReference type="InParanoid" id="A0A0U5EQI3"/>
<gene>
    <name evidence="2" type="ORF">PNK_0774</name>
</gene>
<evidence type="ECO:0000313" key="2">
    <source>
        <dbReference type="EMBL" id="CUI16400.1"/>
    </source>
</evidence>
<sequence>MTPLTHADIIRLRLELKKAEQLYQSHAHLASQREECEKMIGRLQEEVEIDPYHLPEQDSLPEPHKQPLRQQQLQELKRKKQEIDLLLDESEDLSEEELRLKQQALLTCIWTVYPSYQQEWENRWKDYQISLTLEEQFLDLKQFTKDLSNHLHYAIQHRQTIKGIGILNYILGTSPNLVIEKQLLTCHQAIQRFLPRLQTLSQQTAGMHHQIVLKDFLPFLEQLKKQCQTPWSFKHLDTVFTDAHKQLVHFHQIIEQDLSQLQRRSNELKQQLNDWLQQI</sequence>
<keyword evidence="3" id="KW-1185">Reference proteome</keyword>
<dbReference type="KEGG" id="pnl:PNK_0774"/>
<proteinExistence type="predicted"/>
<reference evidence="3" key="1">
    <citation type="submission" date="2015-09" db="EMBL/GenBank/DDBJ databases">
        <authorList>
            <person name="Bertelli C."/>
        </authorList>
    </citation>
    <scope>NUCLEOTIDE SEQUENCE [LARGE SCALE GENOMIC DNA]</scope>
    <source>
        <strain evidence="3">KNic</strain>
    </source>
</reference>
<dbReference type="PATRIC" id="fig|389348.3.peg.849"/>
<dbReference type="AlphaFoldDB" id="A0A0U5EQI3"/>
<evidence type="ECO:0000313" key="3">
    <source>
        <dbReference type="Proteomes" id="UP000069902"/>
    </source>
</evidence>
<evidence type="ECO:0000256" key="1">
    <source>
        <dbReference type="SAM" id="Coils"/>
    </source>
</evidence>
<accession>A0A0U5EQI3</accession>
<organism evidence="2 3">
    <name type="scientific">Candidatus Protochlamydia naegleriophila</name>
    <dbReference type="NCBI Taxonomy" id="389348"/>
    <lineage>
        <taxon>Bacteria</taxon>
        <taxon>Pseudomonadati</taxon>
        <taxon>Chlamydiota</taxon>
        <taxon>Chlamydiia</taxon>
        <taxon>Parachlamydiales</taxon>
        <taxon>Parachlamydiaceae</taxon>
        <taxon>Candidatus Protochlamydia</taxon>
    </lineage>
</organism>
<dbReference type="Proteomes" id="UP000069902">
    <property type="component" value="Chromosome cPNK"/>
</dbReference>
<feature type="coiled-coil region" evidence="1">
    <location>
        <begin position="251"/>
        <end position="278"/>
    </location>
</feature>
<protein>
    <submittedName>
        <fullName evidence="2">Uncharacterized protein</fullName>
    </submittedName>
</protein>
<dbReference type="EMBL" id="LN879502">
    <property type="protein sequence ID" value="CUI16400.1"/>
    <property type="molecule type" value="Genomic_DNA"/>
</dbReference>
<feature type="coiled-coil region" evidence="1">
    <location>
        <begin position="26"/>
        <end position="103"/>
    </location>
</feature>
<dbReference type="RefSeq" id="WP_059060410.1">
    <property type="nucleotide sequence ID" value="NZ_LN879502.1"/>
</dbReference>
<name>A0A0U5EQI3_9BACT</name>
<keyword evidence="1" id="KW-0175">Coiled coil</keyword>